<proteinExistence type="predicted"/>
<protein>
    <submittedName>
        <fullName evidence="2">Uncharacterized protein</fullName>
    </submittedName>
</protein>
<evidence type="ECO:0000313" key="2">
    <source>
        <dbReference type="EMBL" id="TWU12839.1"/>
    </source>
</evidence>
<organism evidence="2 3">
    <name type="scientific">Symmachiella macrocystis</name>
    <dbReference type="NCBI Taxonomy" id="2527985"/>
    <lineage>
        <taxon>Bacteria</taxon>
        <taxon>Pseudomonadati</taxon>
        <taxon>Planctomycetota</taxon>
        <taxon>Planctomycetia</taxon>
        <taxon>Planctomycetales</taxon>
        <taxon>Planctomycetaceae</taxon>
        <taxon>Symmachiella</taxon>
    </lineage>
</organism>
<keyword evidence="1" id="KW-0812">Transmembrane</keyword>
<dbReference type="EMBL" id="SJPP01000001">
    <property type="protein sequence ID" value="TWU12839.1"/>
    <property type="molecule type" value="Genomic_DNA"/>
</dbReference>
<feature type="transmembrane region" description="Helical" evidence="1">
    <location>
        <begin position="12"/>
        <end position="31"/>
    </location>
</feature>
<evidence type="ECO:0000313" key="3">
    <source>
        <dbReference type="Proteomes" id="UP000320735"/>
    </source>
</evidence>
<reference evidence="2 3" key="1">
    <citation type="submission" date="2019-02" db="EMBL/GenBank/DDBJ databases">
        <title>Deep-cultivation of Planctomycetes and their phenomic and genomic characterization uncovers novel biology.</title>
        <authorList>
            <person name="Wiegand S."/>
            <person name="Jogler M."/>
            <person name="Boedeker C."/>
            <person name="Pinto D."/>
            <person name="Vollmers J."/>
            <person name="Rivas-Marin E."/>
            <person name="Kohn T."/>
            <person name="Peeters S.H."/>
            <person name="Heuer A."/>
            <person name="Rast P."/>
            <person name="Oberbeckmann S."/>
            <person name="Bunk B."/>
            <person name="Jeske O."/>
            <person name="Meyerdierks A."/>
            <person name="Storesund J.E."/>
            <person name="Kallscheuer N."/>
            <person name="Luecker S."/>
            <person name="Lage O.M."/>
            <person name="Pohl T."/>
            <person name="Merkel B.J."/>
            <person name="Hornburger P."/>
            <person name="Mueller R.-W."/>
            <person name="Bruemmer F."/>
            <person name="Labrenz M."/>
            <person name="Spormann A.M."/>
            <person name="Op Den Camp H."/>
            <person name="Overmann J."/>
            <person name="Amann R."/>
            <person name="Jetten M.S.M."/>
            <person name="Mascher T."/>
            <person name="Medema M.H."/>
            <person name="Devos D.P."/>
            <person name="Kaster A.-K."/>
            <person name="Ovreas L."/>
            <person name="Rohde M."/>
            <person name="Galperin M.Y."/>
            <person name="Jogler C."/>
        </authorList>
    </citation>
    <scope>NUCLEOTIDE SEQUENCE [LARGE SCALE GENOMIC DNA]</scope>
    <source>
        <strain evidence="2 3">CA54</strain>
    </source>
</reference>
<dbReference type="AlphaFoldDB" id="A0A5C6BPB0"/>
<sequence>MVSWLEISAMKTRTIIIVAVAVFVLYLAGYGPAYRAWAFGNTPEPIHRIIKITYTPLWWLCDRSETVRECVDGYAAWWCEVR</sequence>
<comment type="caution">
    <text evidence="2">The sequence shown here is derived from an EMBL/GenBank/DDBJ whole genome shotgun (WGS) entry which is preliminary data.</text>
</comment>
<keyword evidence="1" id="KW-0472">Membrane</keyword>
<name>A0A5C6BPB0_9PLAN</name>
<evidence type="ECO:0000256" key="1">
    <source>
        <dbReference type="SAM" id="Phobius"/>
    </source>
</evidence>
<accession>A0A5C6BPB0</accession>
<gene>
    <name evidence="2" type="ORF">CA54_16650</name>
</gene>
<keyword evidence="1" id="KW-1133">Transmembrane helix</keyword>
<keyword evidence="3" id="KW-1185">Reference proteome</keyword>
<dbReference type="Proteomes" id="UP000320735">
    <property type="component" value="Unassembled WGS sequence"/>
</dbReference>